<dbReference type="GO" id="GO:0005524">
    <property type="term" value="F:ATP binding"/>
    <property type="evidence" value="ECO:0007669"/>
    <property type="project" value="UniProtKB-KW"/>
</dbReference>
<dbReference type="NCBIfam" id="NF010042">
    <property type="entry name" value="PRK13517.1-2"/>
    <property type="match status" value="1"/>
</dbReference>
<dbReference type="InterPro" id="IPR014746">
    <property type="entry name" value="Gln_synth/guanido_kin_cat_dom"/>
</dbReference>
<dbReference type="EC" id="6.3.2.2" evidence="5"/>
<evidence type="ECO:0000256" key="4">
    <source>
        <dbReference type="ARBA" id="ARBA00048819"/>
    </source>
</evidence>
<reference evidence="6 7" key="1">
    <citation type="journal article" date="2003" name="Int. J. Syst. Evol. Microbiol.">
        <title>Kocuria polaris sp. nov., an orange-pigmented psychrophilic bacterium isolated from an Antarctic cyanobacterial mat sample.</title>
        <authorList>
            <person name="Reddy G.S."/>
            <person name="Prakash J.S."/>
            <person name="Prabahar V."/>
            <person name="Matsumoto G.I."/>
            <person name="Stackebrandt E."/>
            <person name="Shivaji S."/>
        </authorList>
    </citation>
    <scope>NUCLEOTIDE SEQUENCE [LARGE SCALE GENOMIC DNA]</scope>
    <source>
        <strain evidence="6 7">CMS 76or</strain>
    </source>
</reference>
<dbReference type="Proteomes" id="UP000030466">
    <property type="component" value="Unassembled WGS sequence"/>
</dbReference>
<dbReference type="NCBIfam" id="NF010043">
    <property type="entry name" value="PRK13517.1-3"/>
    <property type="match status" value="1"/>
</dbReference>
<dbReference type="InterPro" id="IPR006336">
    <property type="entry name" value="GCS2"/>
</dbReference>
<dbReference type="InterPro" id="IPR050141">
    <property type="entry name" value="GCL_type2/YbdK_subfam"/>
</dbReference>
<dbReference type="PANTHER" id="PTHR36510">
    <property type="entry name" value="GLUTAMATE--CYSTEINE LIGASE 2-RELATED"/>
    <property type="match status" value="1"/>
</dbReference>
<comment type="caution">
    <text evidence="6">The sequence shown here is derived from an EMBL/GenBank/DDBJ whole genome shotgun (WGS) entry which is preliminary data.</text>
</comment>
<organism evidence="6 7">
    <name type="scientific">Kocuria rosea subsp. polaris</name>
    <dbReference type="NCBI Taxonomy" id="136273"/>
    <lineage>
        <taxon>Bacteria</taxon>
        <taxon>Bacillati</taxon>
        <taxon>Actinomycetota</taxon>
        <taxon>Actinomycetes</taxon>
        <taxon>Micrococcales</taxon>
        <taxon>Micrococcaceae</taxon>
        <taxon>Kocuria</taxon>
    </lineage>
</organism>
<dbReference type="Pfam" id="PF04107">
    <property type="entry name" value="GCS2"/>
    <property type="match status" value="1"/>
</dbReference>
<keyword evidence="2 5" id="KW-0547">Nucleotide-binding</keyword>
<gene>
    <name evidence="6" type="ORF">GY22_05495</name>
</gene>
<dbReference type="NCBIfam" id="TIGR02050">
    <property type="entry name" value="gshA_cyan_rel"/>
    <property type="match status" value="1"/>
</dbReference>
<dbReference type="AlphaFoldDB" id="A0A0A6VST0"/>
<dbReference type="SUPFAM" id="SSF55931">
    <property type="entry name" value="Glutamine synthetase/guanido kinase"/>
    <property type="match status" value="1"/>
</dbReference>
<sequence length="381" mass="42787">MEISFARSHQSTLGVEWEIALVDGTTGDLVPRGRETFEAVLDAHPAWGTDGDHPHLTGEFLLNTVELVTGVCRDVAHSTEQLSTMLDEIRKVTDPQGLEVFAAGTHPFARWQDQQVTDKQRYHKLVDRTQYWGRQMVIYGVHVHVGLDSRAKALPVLDGLLTYYPHLLALSANSPFWAGEDTGYASQRSMIFQQLSTAGLPYHFPSWDAYEQCITDMIATGIIEEMSEARWDVRPVPRLGTDEVRFCDGLSTLWEVGALTALTQCLAESISRDVEAGRPPARLKPWHIQENKWRAARYGLDAEVITDPRNVERDLRTDLTALLDRLEPVAAQLGCSRELADVERILEQGAGYQRQRAVARAHDGDLHAVALDIVRRTREND</sequence>
<dbReference type="GO" id="GO:0004357">
    <property type="term" value="F:glutamate-cysteine ligase activity"/>
    <property type="evidence" value="ECO:0007669"/>
    <property type="project" value="UniProtKB-EC"/>
</dbReference>
<dbReference type="NCBIfam" id="NF010044">
    <property type="entry name" value="PRK13517.1-4"/>
    <property type="match status" value="1"/>
</dbReference>
<evidence type="ECO:0000256" key="2">
    <source>
        <dbReference type="ARBA" id="ARBA00022741"/>
    </source>
</evidence>
<dbReference type="RefSeq" id="WP_035924797.1">
    <property type="nucleotide sequence ID" value="NZ_JSUH01000004.1"/>
</dbReference>
<keyword evidence="3 5" id="KW-0067">ATP-binding</keyword>
<protein>
    <recommendedName>
        <fullName evidence="5">Putative glutamate--cysteine ligase 2</fullName>
        <ecNumber evidence="5">6.3.2.2</ecNumber>
    </recommendedName>
    <alternativeName>
        <fullName evidence="5">Gamma-glutamylcysteine synthetase 2</fullName>
        <shortName evidence="5">GCS 2</shortName>
        <shortName evidence="5">Gamma-GCS 2</shortName>
    </alternativeName>
</protein>
<dbReference type="HAMAP" id="MF_01609">
    <property type="entry name" value="Glu_cys_ligase_2"/>
    <property type="match status" value="1"/>
</dbReference>
<dbReference type="Gene3D" id="3.30.590.20">
    <property type="match status" value="1"/>
</dbReference>
<keyword evidence="1 5" id="KW-0436">Ligase</keyword>
<evidence type="ECO:0000313" key="6">
    <source>
        <dbReference type="EMBL" id="KHD98015.1"/>
    </source>
</evidence>
<evidence type="ECO:0000256" key="1">
    <source>
        <dbReference type="ARBA" id="ARBA00022598"/>
    </source>
</evidence>
<dbReference type="GO" id="GO:0042398">
    <property type="term" value="P:modified amino acid biosynthetic process"/>
    <property type="evidence" value="ECO:0007669"/>
    <property type="project" value="InterPro"/>
</dbReference>
<name>A0A0A6VST0_KOCRO</name>
<evidence type="ECO:0000256" key="5">
    <source>
        <dbReference type="HAMAP-Rule" id="MF_01609"/>
    </source>
</evidence>
<comment type="catalytic activity">
    <reaction evidence="4 5">
        <text>L-cysteine + L-glutamate + ATP = gamma-L-glutamyl-L-cysteine + ADP + phosphate + H(+)</text>
        <dbReference type="Rhea" id="RHEA:13285"/>
        <dbReference type="ChEBI" id="CHEBI:15378"/>
        <dbReference type="ChEBI" id="CHEBI:29985"/>
        <dbReference type="ChEBI" id="CHEBI:30616"/>
        <dbReference type="ChEBI" id="CHEBI:35235"/>
        <dbReference type="ChEBI" id="CHEBI:43474"/>
        <dbReference type="ChEBI" id="CHEBI:58173"/>
        <dbReference type="ChEBI" id="CHEBI:456216"/>
        <dbReference type="EC" id="6.3.2.2"/>
    </reaction>
</comment>
<comment type="function">
    <text evidence="5">ATP-dependent carboxylate-amine ligase which exhibits weak glutamate--cysteine ligase activity.</text>
</comment>
<keyword evidence="7" id="KW-1185">Reference proteome</keyword>
<proteinExistence type="inferred from homology"/>
<comment type="similarity">
    <text evidence="5">Belongs to the glutamate--cysteine ligase type 2 family. YbdK subfamily.</text>
</comment>
<evidence type="ECO:0000256" key="3">
    <source>
        <dbReference type="ARBA" id="ARBA00022840"/>
    </source>
</evidence>
<dbReference type="EMBL" id="JSUH01000004">
    <property type="protein sequence ID" value="KHD98015.1"/>
    <property type="molecule type" value="Genomic_DNA"/>
</dbReference>
<dbReference type="OrthoDB" id="9769628at2"/>
<accession>A0A0A6VST0</accession>
<dbReference type="PANTHER" id="PTHR36510:SF1">
    <property type="entry name" value="GLUTAMATE--CYSTEINE LIGASE 2-RELATED"/>
    <property type="match status" value="1"/>
</dbReference>
<evidence type="ECO:0000313" key="7">
    <source>
        <dbReference type="Proteomes" id="UP000030466"/>
    </source>
</evidence>
<dbReference type="InterPro" id="IPR011793">
    <property type="entry name" value="YbdK"/>
</dbReference>